<proteinExistence type="predicted"/>
<dbReference type="CDD" id="cd00754">
    <property type="entry name" value="Ubl_MoaD"/>
    <property type="match status" value="1"/>
</dbReference>
<dbReference type="Pfam" id="PF02597">
    <property type="entry name" value="ThiS"/>
    <property type="match status" value="1"/>
</dbReference>
<dbReference type="RefSeq" id="WP_133558793.1">
    <property type="nucleotide sequence ID" value="NZ_SNWM01000006.1"/>
</dbReference>
<dbReference type="Proteomes" id="UP000295499">
    <property type="component" value="Unassembled WGS sequence"/>
</dbReference>
<dbReference type="InterPro" id="IPR012675">
    <property type="entry name" value="Beta-grasp_dom_sf"/>
</dbReference>
<organism evidence="1 2">
    <name type="scientific">Pedobacter duraquae</name>
    <dbReference type="NCBI Taxonomy" id="425511"/>
    <lineage>
        <taxon>Bacteria</taxon>
        <taxon>Pseudomonadati</taxon>
        <taxon>Bacteroidota</taxon>
        <taxon>Sphingobacteriia</taxon>
        <taxon>Sphingobacteriales</taxon>
        <taxon>Sphingobacteriaceae</taxon>
        <taxon>Pedobacter</taxon>
    </lineage>
</organism>
<name>A0A4R6ID32_9SPHI</name>
<keyword evidence="2" id="KW-1185">Reference proteome</keyword>
<dbReference type="InterPro" id="IPR003749">
    <property type="entry name" value="ThiS/MoaD-like"/>
</dbReference>
<protein>
    <submittedName>
        <fullName evidence="1">Molybdopterin synthase sulfur carrier subunit</fullName>
    </submittedName>
</protein>
<sequence length="77" mass="8265">MVKVKLIAFGQLAEILGDDELNLNAADTNGLKDALNQRFPELKNKKYVLAVNKQVVSINILLTEGATVALLPPFSGG</sequence>
<dbReference type="SUPFAM" id="SSF54285">
    <property type="entry name" value="MoaD/ThiS"/>
    <property type="match status" value="1"/>
</dbReference>
<dbReference type="AlphaFoldDB" id="A0A4R6ID32"/>
<comment type="caution">
    <text evidence="1">The sequence shown here is derived from an EMBL/GenBank/DDBJ whole genome shotgun (WGS) entry which is preliminary data.</text>
</comment>
<evidence type="ECO:0000313" key="1">
    <source>
        <dbReference type="EMBL" id="TDO19566.1"/>
    </source>
</evidence>
<dbReference type="EMBL" id="SNWM01000006">
    <property type="protein sequence ID" value="TDO19566.1"/>
    <property type="molecule type" value="Genomic_DNA"/>
</dbReference>
<dbReference type="InterPro" id="IPR016155">
    <property type="entry name" value="Mopterin_synth/thiamin_S_b"/>
</dbReference>
<dbReference type="OrthoDB" id="1191081at2"/>
<dbReference type="Gene3D" id="3.10.20.30">
    <property type="match status" value="1"/>
</dbReference>
<reference evidence="1 2" key="1">
    <citation type="submission" date="2019-03" db="EMBL/GenBank/DDBJ databases">
        <title>Genomic Encyclopedia of Archaeal and Bacterial Type Strains, Phase II (KMG-II): from individual species to whole genera.</title>
        <authorList>
            <person name="Goeker M."/>
        </authorList>
    </citation>
    <scope>NUCLEOTIDE SEQUENCE [LARGE SCALE GENOMIC DNA]</scope>
    <source>
        <strain evidence="1 2">DSM 19034</strain>
    </source>
</reference>
<gene>
    <name evidence="1" type="ORF">CLV32_4188</name>
</gene>
<evidence type="ECO:0000313" key="2">
    <source>
        <dbReference type="Proteomes" id="UP000295499"/>
    </source>
</evidence>
<accession>A0A4R6ID32</accession>